<name>A0AA88M170_TACVA</name>
<protein>
    <submittedName>
        <fullName evidence="1">Uncharacterized protein</fullName>
    </submittedName>
</protein>
<sequence>MEPTASSCKIYREILALCTAHAHNSCASEAQQRLVTTLRFSWKCVGYRNKTELKPVSHHDSRNRVALFC</sequence>
<proteinExistence type="predicted"/>
<dbReference type="AlphaFoldDB" id="A0AA88M170"/>
<accession>A0AA88M170</accession>
<gene>
    <name evidence="1" type="ORF">Q7C36_018478</name>
</gene>
<evidence type="ECO:0000313" key="2">
    <source>
        <dbReference type="Proteomes" id="UP001187315"/>
    </source>
</evidence>
<organism evidence="1 2">
    <name type="scientific">Tachysurus vachellii</name>
    <name type="common">Darkbarbel catfish</name>
    <name type="synonym">Pelteobagrus vachellii</name>
    <dbReference type="NCBI Taxonomy" id="175792"/>
    <lineage>
        <taxon>Eukaryota</taxon>
        <taxon>Metazoa</taxon>
        <taxon>Chordata</taxon>
        <taxon>Craniata</taxon>
        <taxon>Vertebrata</taxon>
        <taxon>Euteleostomi</taxon>
        <taxon>Actinopterygii</taxon>
        <taxon>Neopterygii</taxon>
        <taxon>Teleostei</taxon>
        <taxon>Ostariophysi</taxon>
        <taxon>Siluriformes</taxon>
        <taxon>Bagridae</taxon>
        <taxon>Tachysurus</taxon>
    </lineage>
</organism>
<evidence type="ECO:0000313" key="1">
    <source>
        <dbReference type="EMBL" id="KAK2827552.1"/>
    </source>
</evidence>
<keyword evidence="2" id="KW-1185">Reference proteome</keyword>
<dbReference type="EMBL" id="JAVHJS010000019">
    <property type="protein sequence ID" value="KAK2827552.1"/>
    <property type="molecule type" value="Genomic_DNA"/>
</dbReference>
<dbReference type="Proteomes" id="UP001187315">
    <property type="component" value="Unassembled WGS sequence"/>
</dbReference>
<reference evidence="1" key="1">
    <citation type="submission" date="2023-08" db="EMBL/GenBank/DDBJ databases">
        <title>Pelteobagrus vachellii genome.</title>
        <authorList>
            <person name="Liu H."/>
        </authorList>
    </citation>
    <scope>NUCLEOTIDE SEQUENCE</scope>
    <source>
        <strain evidence="1">PRFRI_2022a</strain>
        <tissue evidence="1">Muscle</tissue>
    </source>
</reference>
<comment type="caution">
    <text evidence="1">The sequence shown here is derived from an EMBL/GenBank/DDBJ whole genome shotgun (WGS) entry which is preliminary data.</text>
</comment>